<accession>A0A3B0XQ29</accession>
<gene>
    <name evidence="4" type="ORF">MNBD_GAMMA11-2827</name>
</gene>
<dbReference type="InterPro" id="IPR011519">
    <property type="entry name" value="UnbV_ASPIC"/>
</dbReference>
<reference evidence="4" key="1">
    <citation type="submission" date="2018-06" db="EMBL/GenBank/DDBJ databases">
        <authorList>
            <person name="Zhirakovskaya E."/>
        </authorList>
    </citation>
    <scope>NUCLEOTIDE SEQUENCE</scope>
</reference>
<dbReference type="Pfam" id="PF07593">
    <property type="entry name" value="UnbV_ASPIC"/>
    <property type="match status" value="1"/>
</dbReference>
<dbReference type="Pfam" id="PF01833">
    <property type="entry name" value="TIG"/>
    <property type="match status" value="1"/>
</dbReference>
<sequence length="632" mass="67309">MKRKYYLSMLAFTAFACSQSAFSLPQFRDATLSAGISGPGVVPGKSAPGMFAGIAWIDFNNDGYPDLYFVNNNGKNKLFRNNRDGSFTLANQGGSSELINRPSSSVIVGDVNNDGWDDLFVTNNLDISNVTHPNSLLINDTKGGFIDVTSASGLINEVRPSSVAAFADVDNDGDLDLLVSQWSGAEGWVTGSGGANIKNDFYLNSFSQSGQLLFTRVDNGIELFGGTVFGSMFSDYDNDGDMDLVLTHDFNSVRQMPSFFNNDGTGFFSPDINAPVLNIFGMGVSSGDYDRDGDFDYYTSTIFGFENTRNEFVRNNSGISFDLVSDELGTTGGENIPLANGVVYWGSAFLDADNDGDLDLYAVNDNRLSVVDPVLSATKNRFYLNNGSRFDEISSTAKVDVLPGAGLAIADYNNDGKVDMAIHGQLGDAVLLENTTTSAANTTHWLQVRLRGVESNKRGIGAKIRVISTHSQGATAQLQEVQAGSSHASANSFQVHFGFPEGSAIVQLMVEWPSGVIDAIQNVALDQIIGVKEGKGVMPRPLIRSLTTTGSSAGAYIGIVGSHLCDLQCGSADASEATVFIGEMPVRPSVILDDYILFIVPEGAKTGNVRVSVGGTGISSENNILTVALPAN</sequence>
<dbReference type="PANTHER" id="PTHR16026">
    <property type="entry name" value="CARTILAGE ACIDIC PROTEIN 1"/>
    <property type="match status" value="1"/>
</dbReference>
<dbReference type="PANTHER" id="PTHR16026:SF0">
    <property type="entry name" value="CARTILAGE ACIDIC PROTEIN 1"/>
    <property type="match status" value="1"/>
</dbReference>
<dbReference type="InterPro" id="IPR028994">
    <property type="entry name" value="Integrin_alpha_N"/>
</dbReference>
<evidence type="ECO:0000259" key="3">
    <source>
        <dbReference type="Pfam" id="PF07593"/>
    </source>
</evidence>
<dbReference type="Gene3D" id="2.60.40.10">
    <property type="entry name" value="Immunoglobulins"/>
    <property type="match status" value="1"/>
</dbReference>
<dbReference type="InterPro" id="IPR002909">
    <property type="entry name" value="IPT_dom"/>
</dbReference>
<organism evidence="4">
    <name type="scientific">hydrothermal vent metagenome</name>
    <dbReference type="NCBI Taxonomy" id="652676"/>
    <lineage>
        <taxon>unclassified sequences</taxon>
        <taxon>metagenomes</taxon>
        <taxon>ecological metagenomes</taxon>
    </lineage>
</organism>
<dbReference type="Gene3D" id="2.130.10.130">
    <property type="entry name" value="Integrin alpha, N-terminal"/>
    <property type="match status" value="1"/>
</dbReference>
<protein>
    <recommendedName>
        <fullName evidence="5">ASPIC/UnbV domain-containing protein</fullName>
    </recommendedName>
</protein>
<dbReference type="PROSITE" id="PS51257">
    <property type="entry name" value="PROKAR_LIPOPROTEIN"/>
    <property type="match status" value="1"/>
</dbReference>
<dbReference type="InterPro" id="IPR014756">
    <property type="entry name" value="Ig_E-set"/>
</dbReference>
<dbReference type="SUPFAM" id="SSF81296">
    <property type="entry name" value="E set domains"/>
    <property type="match status" value="1"/>
</dbReference>
<feature type="domain" description="ASPIC/UnbV" evidence="3">
    <location>
        <begin position="459"/>
        <end position="528"/>
    </location>
</feature>
<name>A0A3B0XQ29_9ZZZZ</name>
<feature type="domain" description="IPT/TIG" evidence="2">
    <location>
        <begin position="541"/>
        <end position="622"/>
    </location>
</feature>
<keyword evidence="1" id="KW-0732">Signal</keyword>
<dbReference type="AlphaFoldDB" id="A0A3B0XQ29"/>
<dbReference type="EMBL" id="UOFG01000031">
    <property type="protein sequence ID" value="VAW58254.1"/>
    <property type="molecule type" value="Genomic_DNA"/>
</dbReference>
<evidence type="ECO:0000259" key="2">
    <source>
        <dbReference type="Pfam" id="PF01833"/>
    </source>
</evidence>
<dbReference type="InterPro" id="IPR027039">
    <property type="entry name" value="Crtac1"/>
</dbReference>
<dbReference type="Pfam" id="PF13517">
    <property type="entry name" value="FG-GAP_3"/>
    <property type="match status" value="3"/>
</dbReference>
<proteinExistence type="predicted"/>
<evidence type="ECO:0000256" key="1">
    <source>
        <dbReference type="ARBA" id="ARBA00022729"/>
    </source>
</evidence>
<evidence type="ECO:0008006" key="5">
    <source>
        <dbReference type="Google" id="ProtNLM"/>
    </source>
</evidence>
<dbReference type="InterPro" id="IPR013783">
    <property type="entry name" value="Ig-like_fold"/>
</dbReference>
<dbReference type="SUPFAM" id="SSF69318">
    <property type="entry name" value="Integrin alpha N-terminal domain"/>
    <property type="match status" value="1"/>
</dbReference>
<dbReference type="InterPro" id="IPR013517">
    <property type="entry name" value="FG-GAP"/>
</dbReference>
<evidence type="ECO:0000313" key="4">
    <source>
        <dbReference type="EMBL" id="VAW58254.1"/>
    </source>
</evidence>